<protein>
    <submittedName>
        <fullName evidence="1">Uncharacterized protein</fullName>
    </submittedName>
</protein>
<organism evidence="1 2">
    <name type="scientific">Malus domestica</name>
    <name type="common">Apple</name>
    <name type="synonym">Pyrus malus</name>
    <dbReference type="NCBI Taxonomy" id="3750"/>
    <lineage>
        <taxon>Eukaryota</taxon>
        <taxon>Viridiplantae</taxon>
        <taxon>Streptophyta</taxon>
        <taxon>Embryophyta</taxon>
        <taxon>Tracheophyta</taxon>
        <taxon>Spermatophyta</taxon>
        <taxon>Magnoliopsida</taxon>
        <taxon>eudicotyledons</taxon>
        <taxon>Gunneridae</taxon>
        <taxon>Pentapetalae</taxon>
        <taxon>rosids</taxon>
        <taxon>fabids</taxon>
        <taxon>Rosales</taxon>
        <taxon>Rosaceae</taxon>
        <taxon>Amygdaloideae</taxon>
        <taxon>Maleae</taxon>
        <taxon>Malus</taxon>
    </lineage>
</organism>
<keyword evidence="2" id="KW-1185">Reference proteome</keyword>
<evidence type="ECO:0000313" key="1">
    <source>
        <dbReference type="EMBL" id="RXH73418.1"/>
    </source>
</evidence>
<proteinExistence type="predicted"/>
<accession>A0A498HPE6</accession>
<name>A0A498HPE6_MALDO</name>
<gene>
    <name evidence="1" type="ORF">DVH24_016240</name>
</gene>
<dbReference type="EMBL" id="RDQH01000341">
    <property type="protein sequence ID" value="RXH73418.1"/>
    <property type="molecule type" value="Genomic_DNA"/>
</dbReference>
<reference evidence="1 2" key="1">
    <citation type="submission" date="2018-10" db="EMBL/GenBank/DDBJ databases">
        <title>A high-quality apple genome assembly.</title>
        <authorList>
            <person name="Hu J."/>
        </authorList>
    </citation>
    <scope>NUCLEOTIDE SEQUENCE [LARGE SCALE GENOMIC DNA]</scope>
    <source>
        <strain evidence="2">cv. HFTH1</strain>
        <tissue evidence="1">Young leaf</tissue>
    </source>
</reference>
<sequence length="74" mass="8094">MYVKKLPTREWRFGEDNISNSLIRSRKAVTIAPRSIPSLPTSAATAPAEMDHKPVNPVDLVGSWVFQVSASLAS</sequence>
<comment type="caution">
    <text evidence="1">The sequence shown here is derived from an EMBL/GenBank/DDBJ whole genome shotgun (WGS) entry which is preliminary data.</text>
</comment>
<dbReference type="AlphaFoldDB" id="A0A498HPE6"/>
<evidence type="ECO:0000313" key="2">
    <source>
        <dbReference type="Proteomes" id="UP000290289"/>
    </source>
</evidence>
<dbReference type="Proteomes" id="UP000290289">
    <property type="component" value="Chromosome 15"/>
</dbReference>